<name>A0A0A9BH77_ARUDO</name>
<evidence type="ECO:0000313" key="1">
    <source>
        <dbReference type="EMBL" id="JAD61513.1"/>
    </source>
</evidence>
<protein>
    <submittedName>
        <fullName evidence="1">Uncharacterized protein</fullName>
    </submittedName>
</protein>
<reference evidence="1" key="1">
    <citation type="submission" date="2014-09" db="EMBL/GenBank/DDBJ databases">
        <authorList>
            <person name="Magalhaes I.L.F."/>
            <person name="Oliveira U."/>
            <person name="Santos F.R."/>
            <person name="Vidigal T.H.D.A."/>
            <person name="Brescovit A.D."/>
            <person name="Santos A.J."/>
        </authorList>
    </citation>
    <scope>NUCLEOTIDE SEQUENCE</scope>
    <source>
        <tissue evidence="1">Shoot tissue taken approximately 20 cm above the soil surface</tissue>
    </source>
</reference>
<dbReference type="AlphaFoldDB" id="A0A0A9BH77"/>
<organism evidence="1">
    <name type="scientific">Arundo donax</name>
    <name type="common">Giant reed</name>
    <name type="synonym">Donax arundinaceus</name>
    <dbReference type="NCBI Taxonomy" id="35708"/>
    <lineage>
        <taxon>Eukaryota</taxon>
        <taxon>Viridiplantae</taxon>
        <taxon>Streptophyta</taxon>
        <taxon>Embryophyta</taxon>
        <taxon>Tracheophyta</taxon>
        <taxon>Spermatophyta</taxon>
        <taxon>Magnoliopsida</taxon>
        <taxon>Liliopsida</taxon>
        <taxon>Poales</taxon>
        <taxon>Poaceae</taxon>
        <taxon>PACMAD clade</taxon>
        <taxon>Arundinoideae</taxon>
        <taxon>Arundineae</taxon>
        <taxon>Arundo</taxon>
    </lineage>
</organism>
<sequence length="33" mass="3649">MRATGIVRGICSWSSVFSSAMCGAQELTMRWEP</sequence>
<reference evidence="1" key="2">
    <citation type="journal article" date="2015" name="Data Brief">
        <title>Shoot transcriptome of the giant reed, Arundo donax.</title>
        <authorList>
            <person name="Barrero R.A."/>
            <person name="Guerrero F.D."/>
            <person name="Moolhuijzen P."/>
            <person name="Goolsby J.A."/>
            <person name="Tidwell J."/>
            <person name="Bellgard S.E."/>
            <person name="Bellgard M.I."/>
        </authorList>
    </citation>
    <scope>NUCLEOTIDE SEQUENCE</scope>
    <source>
        <tissue evidence="1">Shoot tissue taken approximately 20 cm above the soil surface</tissue>
    </source>
</reference>
<dbReference type="EMBL" id="GBRH01236382">
    <property type="protein sequence ID" value="JAD61513.1"/>
    <property type="molecule type" value="Transcribed_RNA"/>
</dbReference>
<proteinExistence type="predicted"/>
<accession>A0A0A9BH77</accession>